<dbReference type="Pfam" id="PF00528">
    <property type="entry name" value="BPD_transp_1"/>
    <property type="match status" value="1"/>
</dbReference>
<dbReference type="Proteomes" id="UP000613840">
    <property type="component" value="Unassembled WGS sequence"/>
</dbReference>
<evidence type="ECO:0000256" key="8">
    <source>
        <dbReference type="SAM" id="MobiDB-lite"/>
    </source>
</evidence>
<feature type="transmembrane region" description="Helical" evidence="7">
    <location>
        <begin position="292"/>
        <end position="311"/>
    </location>
</feature>
<keyword evidence="4 7" id="KW-0812">Transmembrane</keyword>
<keyword evidence="6 7" id="KW-0472">Membrane</keyword>
<feature type="transmembrane region" description="Helical" evidence="7">
    <location>
        <begin position="227"/>
        <end position="247"/>
    </location>
</feature>
<sequence length="321" mass="35178">MTASTPSLARGGEAPTTAVVPDRSSTRSRRTLRRRGYALFLAFIAPNVILLAVFAYWPVVYNGYLSLTSWNLLSDTKPFVWFANYTDMFTDPEFGMVVLRTVIFSGGIVIISIVLGLLVALLLDQKLRGRNLVRTFSFAPHIVSGAAVGTIWLYIFDPSYGLLRQLLGIVGIASPAWMTDSFWALPGLIIVYVWKTAGFVAVIYLAGLQGLPSDLYEAARIDRAGPLTMFFRITLPLLSPVTFFVVVTSIIGSFQAFDVIAVMTGGGPGTATTTLSWYIYEQAFQAFDAGHAGAAAMIMFVLLVLITSAQARFTRNRVHYQ</sequence>
<dbReference type="InterPro" id="IPR035906">
    <property type="entry name" value="MetI-like_sf"/>
</dbReference>
<evidence type="ECO:0000256" key="5">
    <source>
        <dbReference type="ARBA" id="ARBA00022989"/>
    </source>
</evidence>
<organism evidence="10 11">
    <name type="scientific">Microlunatus endophyticus</name>
    <dbReference type="NCBI Taxonomy" id="1716077"/>
    <lineage>
        <taxon>Bacteria</taxon>
        <taxon>Bacillati</taxon>
        <taxon>Actinomycetota</taxon>
        <taxon>Actinomycetes</taxon>
        <taxon>Propionibacteriales</taxon>
        <taxon>Propionibacteriaceae</taxon>
        <taxon>Microlunatus</taxon>
    </lineage>
</organism>
<keyword evidence="5 7" id="KW-1133">Transmembrane helix</keyword>
<dbReference type="PANTHER" id="PTHR30193:SF37">
    <property type="entry name" value="INNER MEMBRANE ABC TRANSPORTER PERMEASE PROTEIN YCJO"/>
    <property type="match status" value="1"/>
</dbReference>
<gene>
    <name evidence="10" type="ORF">GCM10011575_00790</name>
</gene>
<evidence type="ECO:0000256" key="7">
    <source>
        <dbReference type="RuleBase" id="RU363032"/>
    </source>
</evidence>
<evidence type="ECO:0000256" key="6">
    <source>
        <dbReference type="ARBA" id="ARBA00023136"/>
    </source>
</evidence>
<dbReference type="EMBL" id="BMMZ01000001">
    <property type="protein sequence ID" value="GGL46760.1"/>
    <property type="molecule type" value="Genomic_DNA"/>
</dbReference>
<evidence type="ECO:0000256" key="2">
    <source>
        <dbReference type="ARBA" id="ARBA00022448"/>
    </source>
</evidence>
<dbReference type="CDD" id="cd06261">
    <property type="entry name" value="TM_PBP2"/>
    <property type="match status" value="1"/>
</dbReference>
<reference evidence="10" key="1">
    <citation type="journal article" date="2014" name="Int. J. Syst. Evol. Microbiol.">
        <title>Complete genome sequence of Corynebacterium casei LMG S-19264T (=DSM 44701T), isolated from a smear-ripened cheese.</title>
        <authorList>
            <consortium name="US DOE Joint Genome Institute (JGI-PGF)"/>
            <person name="Walter F."/>
            <person name="Albersmeier A."/>
            <person name="Kalinowski J."/>
            <person name="Ruckert C."/>
        </authorList>
    </citation>
    <scope>NUCLEOTIDE SEQUENCE</scope>
    <source>
        <strain evidence="10">CGMCC 4.7306</strain>
    </source>
</reference>
<feature type="transmembrane region" description="Helical" evidence="7">
    <location>
        <begin position="37"/>
        <end position="57"/>
    </location>
</feature>
<name>A0A917RZF2_9ACTN</name>
<feature type="domain" description="ABC transmembrane type-1" evidence="9">
    <location>
        <begin position="98"/>
        <end position="310"/>
    </location>
</feature>
<evidence type="ECO:0000256" key="1">
    <source>
        <dbReference type="ARBA" id="ARBA00004651"/>
    </source>
</evidence>
<comment type="similarity">
    <text evidence="7">Belongs to the binding-protein-dependent transport system permease family.</text>
</comment>
<dbReference type="PANTHER" id="PTHR30193">
    <property type="entry name" value="ABC TRANSPORTER PERMEASE PROTEIN"/>
    <property type="match status" value="1"/>
</dbReference>
<dbReference type="InterPro" id="IPR051393">
    <property type="entry name" value="ABC_transporter_permease"/>
</dbReference>
<feature type="transmembrane region" description="Helical" evidence="7">
    <location>
        <begin position="185"/>
        <end position="207"/>
    </location>
</feature>
<evidence type="ECO:0000259" key="9">
    <source>
        <dbReference type="PROSITE" id="PS50928"/>
    </source>
</evidence>
<evidence type="ECO:0000313" key="10">
    <source>
        <dbReference type="EMBL" id="GGL46760.1"/>
    </source>
</evidence>
<protein>
    <submittedName>
        <fullName evidence="10">Glycerol-3-phosphate ABC transporter permease</fullName>
    </submittedName>
</protein>
<feature type="transmembrane region" description="Helical" evidence="7">
    <location>
        <begin position="97"/>
        <end position="123"/>
    </location>
</feature>
<feature type="transmembrane region" description="Helical" evidence="7">
    <location>
        <begin position="135"/>
        <end position="155"/>
    </location>
</feature>
<accession>A0A917RZF2</accession>
<dbReference type="PROSITE" id="PS50928">
    <property type="entry name" value="ABC_TM1"/>
    <property type="match status" value="1"/>
</dbReference>
<dbReference type="GO" id="GO:0005886">
    <property type="term" value="C:plasma membrane"/>
    <property type="evidence" value="ECO:0007669"/>
    <property type="project" value="UniProtKB-SubCell"/>
</dbReference>
<evidence type="ECO:0000256" key="3">
    <source>
        <dbReference type="ARBA" id="ARBA00022475"/>
    </source>
</evidence>
<dbReference type="SUPFAM" id="SSF161098">
    <property type="entry name" value="MetI-like"/>
    <property type="match status" value="1"/>
</dbReference>
<dbReference type="RefSeq" id="WP_229669578.1">
    <property type="nucleotide sequence ID" value="NZ_BMMZ01000001.1"/>
</dbReference>
<keyword evidence="2 7" id="KW-0813">Transport</keyword>
<keyword evidence="3" id="KW-1003">Cell membrane</keyword>
<evidence type="ECO:0000313" key="11">
    <source>
        <dbReference type="Proteomes" id="UP000613840"/>
    </source>
</evidence>
<dbReference type="AlphaFoldDB" id="A0A917RZF2"/>
<dbReference type="InterPro" id="IPR000515">
    <property type="entry name" value="MetI-like"/>
</dbReference>
<keyword evidence="11" id="KW-1185">Reference proteome</keyword>
<reference evidence="10" key="2">
    <citation type="submission" date="2020-09" db="EMBL/GenBank/DDBJ databases">
        <authorList>
            <person name="Sun Q."/>
            <person name="Zhou Y."/>
        </authorList>
    </citation>
    <scope>NUCLEOTIDE SEQUENCE</scope>
    <source>
        <strain evidence="10">CGMCC 4.7306</strain>
    </source>
</reference>
<dbReference type="GO" id="GO:0055085">
    <property type="term" value="P:transmembrane transport"/>
    <property type="evidence" value="ECO:0007669"/>
    <property type="project" value="InterPro"/>
</dbReference>
<comment type="subcellular location">
    <subcellularLocation>
        <location evidence="1 7">Cell membrane</location>
        <topology evidence="1 7">Multi-pass membrane protein</topology>
    </subcellularLocation>
</comment>
<comment type="caution">
    <text evidence="10">The sequence shown here is derived from an EMBL/GenBank/DDBJ whole genome shotgun (WGS) entry which is preliminary data.</text>
</comment>
<dbReference type="Gene3D" id="1.10.3720.10">
    <property type="entry name" value="MetI-like"/>
    <property type="match status" value="1"/>
</dbReference>
<evidence type="ECO:0000256" key="4">
    <source>
        <dbReference type="ARBA" id="ARBA00022692"/>
    </source>
</evidence>
<proteinExistence type="inferred from homology"/>
<feature type="region of interest" description="Disordered" evidence="8">
    <location>
        <begin position="1"/>
        <end position="27"/>
    </location>
</feature>